<dbReference type="Proteomes" id="UP000479691">
    <property type="component" value="Unassembled WGS sequence"/>
</dbReference>
<evidence type="ECO:0000313" key="3">
    <source>
        <dbReference type="EMBL" id="KAF3197601.1"/>
    </source>
</evidence>
<evidence type="ECO:0000313" key="2">
    <source>
        <dbReference type="EMBL" id="KAF3158277.1"/>
    </source>
</evidence>
<dbReference type="EMBL" id="WIWS01000051">
    <property type="protein sequence ID" value="KAF3216081.1"/>
    <property type="molecule type" value="Genomic_DNA"/>
</dbReference>
<evidence type="ECO:0000313" key="9">
    <source>
        <dbReference type="Proteomes" id="UP000614610"/>
    </source>
</evidence>
<feature type="compositionally biased region" description="Basic and acidic residues" evidence="1">
    <location>
        <begin position="55"/>
        <end position="66"/>
    </location>
</feature>
<dbReference type="Proteomes" id="UP000614610">
    <property type="component" value="Unassembled WGS sequence"/>
</dbReference>
<comment type="caution">
    <text evidence="3">The sequence shown here is derived from an EMBL/GenBank/DDBJ whole genome shotgun (WGS) entry which is preliminary data.</text>
</comment>
<dbReference type="Proteomes" id="UP000483672">
    <property type="component" value="Unassembled WGS sequence"/>
</dbReference>
<name>A0A6G1LYG0_ORBOL</name>
<dbReference type="EMBL" id="WIPF01000066">
    <property type="protein sequence ID" value="KAF3215719.1"/>
    <property type="molecule type" value="Genomic_DNA"/>
</dbReference>
<evidence type="ECO:0000313" key="5">
    <source>
        <dbReference type="EMBL" id="KAF3216081.1"/>
    </source>
</evidence>
<dbReference type="EMBL" id="WIWT01000157">
    <property type="protein sequence ID" value="KAF3197601.1"/>
    <property type="molecule type" value="Genomic_DNA"/>
</dbReference>
<dbReference type="EMBL" id="JAABOE010000219">
    <property type="protein sequence ID" value="KAF3158277.1"/>
    <property type="molecule type" value="Genomic_DNA"/>
</dbReference>
<organism evidence="3 9">
    <name type="scientific">Orbilia oligospora</name>
    <name type="common">Nematode-trapping fungus</name>
    <name type="synonym">Arthrobotrys oligospora</name>
    <dbReference type="NCBI Taxonomy" id="2813651"/>
    <lineage>
        <taxon>Eukaryota</taxon>
        <taxon>Fungi</taxon>
        <taxon>Dikarya</taxon>
        <taxon>Ascomycota</taxon>
        <taxon>Pezizomycotina</taxon>
        <taxon>Orbiliomycetes</taxon>
        <taxon>Orbiliales</taxon>
        <taxon>Orbiliaceae</taxon>
        <taxon>Orbilia</taxon>
    </lineage>
</organism>
<evidence type="ECO:0000256" key="1">
    <source>
        <dbReference type="SAM" id="MobiDB-lite"/>
    </source>
</evidence>
<protein>
    <submittedName>
        <fullName evidence="3">Uncharacterized protein</fullName>
    </submittedName>
</protein>
<evidence type="ECO:0000313" key="8">
    <source>
        <dbReference type="Proteomes" id="UP000483672"/>
    </source>
</evidence>
<gene>
    <name evidence="5" type="ORF">TWF106_008581</name>
    <name evidence="4" type="ORF">TWF191_009205</name>
    <name evidence="3" type="ORF">TWF679_002930</name>
    <name evidence="2" type="ORF">TWF788_004795</name>
</gene>
<evidence type="ECO:0000313" key="6">
    <source>
        <dbReference type="Proteomes" id="UP000472727"/>
    </source>
</evidence>
<evidence type="ECO:0000313" key="7">
    <source>
        <dbReference type="Proteomes" id="UP000479691"/>
    </source>
</evidence>
<evidence type="ECO:0000313" key="4">
    <source>
        <dbReference type="EMBL" id="KAF3215719.1"/>
    </source>
</evidence>
<feature type="compositionally biased region" description="Basic and acidic residues" evidence="1">
    <location>
        <begin position="77"/>
        <end position="89"/>
    </location>
</feature>
<accession>A0A6G1LYG0</accession>
<proteinExistence type="predicted"/>
<dbReference type="Proteomes" id="UP000472727">
    <property type="component" value="Unassembled WGS sequence"/>
</dbReference>
<dbReference type="AlphaFoldDB" id="A0A6G1LYG0"/>
<sequence>MAHTAGSEPRGIVRLESGIDLREAEELCWLSLSKSEDDLWKNPAAAAAAGGVVKGEGKNQKQEGKVRSVSQKQAASKPDDQRRRQDEVTTRGPWPGKGDDAMEGNKKRKRGEGKEMGKRRLSTGTRTHHLAK</sequence>
<feature type="region of interest" description="Disordered" evidence="1">
    <location>
        <begin position="47"/>
        <end position="132"/>
    </location>
</feature>
<reference evidence="6 7" key="1">
    <citation type="submission" date="2019-06" db="EMBL/GenBank/DDBJ databases">
        <authorList>
            <person name="Palmer J.M."/>
        </authorList>
    </citation>
    <scope>NUCLEOTIDE SEQUENCE</scope>
    <source>
        <strain evidence="5 6">TWF106</strain>
        <strain evidence="4 8">TWF191</strain>
        <strain evidence="3">TWF679</strain>
        <strain evidence="2 7">TWF788</strain>
    </source>
</reference>
<feature type="compositionally biased region" description="Basic residues" evidence="1">
    <location>
        <begin position="119"/>
        <end position="132"/>
    </location>
</feature>